<dbReference type="GO" id="GO:0045505">
    <property type="term" value="F:dynein intermediate chain binding"/>
    <property type="evidence" value="ECO:0007669"/>
    <property type="project" value="TreeGrafter"/>
</dbReference>
<evidence type="ECO:0000256" key="9">
    <source>
        <dbReference type="ARBA" id="ARBA00023242"/>
    </source>
</evidence>
<organism evidence="11 12">
    <name type="scientific">Fasciola hepatica</name>
    <name type="common">Liver fluke</name>
    <dbReference type="NCBI Taxonomy" id="6192"/>
    <lineage>
        <taxon>Eukaryota</taxon>
        <taxon>Metazoa</taxon>
        <taxon>Spiralia</taxon>
        <taxon>Lophotrochozoa</taxon>
        <taxon>Platyhelminthes</taxon>
        <taxon>Trematoda</taxon>
        <taxon>Digenea</taxon>
        <taxon>Plagiorchiida</taxon>
        <taxon>Echinostomata</taxon>
        <taxon>Echinostomatoidea</taxon>
        <taxon>Fasciolidae</taxon>
        <taxon>Fasciola</taxon>
    </lineage>
</organism>
<comment type="subcellular location">
    <subcellularLocation>
        <location evidence="2 10">Cytoplasm</location>
        <location evidence="2 10">Cytoskeleton</location>
    </subcellularLocation>
    <subcellularLocation>
        <location evidence="1">Nucleus</location>
    </subcellularLocation>
</comment>
<keyword evidence="6" id="KW-0509">mRNA transport</keyword>
<comment type="similarity">
    <text evidence="10">Belongs to the dynein light chain family.</text>
</comment>
<proteinExistence type="inferred from homology"/>
<evidence type="ECO:0000256" key="2">
    <source>
        <dbReference type="ARBA" id="ARBA00004245"/>
    </source>
</evidence>
<evidence type="ECO:0000256" key="10">
    <source>
        <dbReference type="RuleBase" id="RU365010"/>
    </source>
</evidence>
<keyword evidence="4 10" id="KW-0963">Cytoplasm</keyword>
<evidence type="ECO:0000256" key="7">
    <source>
        <dbReference type="ARBA" id="ARBA00022927"/>
    </source>
</evidence>
<dbReference type="GO" id="GO:0005634">
    <property type="term" value="C:nucleus"/>
    <property type="evidence" value="ECO:0007669"/>
    <property type="project" value="UniProtKB-SubCell"/>
</dbReference>
<comment type="caution">
    <text evidence="11">The sequence shown here is derived from an EMBL/GenBank/DDBJ whole genome shotgun (WGS) entry which is preliminary data.</text>
</comment>
<dbReference type="GO" id="GO:0005874">
    <property type="term" value="C:microtubule"/>
    <property type="evidence" value="ECO:0007669"/>
    <property type="project" value="UniProtKB-KW"/>
</dbReference>
<dbReference type="GO" id="GO:0007017">
    <property type="term" value="P:microtubule-based process"/>
    <property type="evidence" value="ECO:0007669"/>
    <property type="project" value="InterPro"/>
</dbReference>
<accession>A0A4E0R6Q2</accession>
<keyword evidence="3" id="KW-0813">Transport</keyword>
<dbReference type="GO" id="GO:0051028">
    <property type="term" value="P:mRNA transport"/>
    <property type="evidence" value="ECO:0007669"/>
    <property type="project" value="UniProtKB-KW"/>
</dbReference>
<dbReference type="GO" id="GO:0005868">
    <property type="term" value="C:cytoplasmic dynein complex"/>
    <property type="evidence" value="ECO:0007669"/>
    <property type="project" value="TreeGrafter"/>
</dbReference>
<reference evidence="11" key="1">
    <citation type="submission" date="2019-03" db="EMBL/GenBank/DDBJ databases">
        <title>Improved annotation for the trematode Fasciola hepatica.</title>
        <authorList>
            <person name="Choi Y.-J."/>
            <person name="Martin J."/>
            <person name="Mitreva M."/>
        </authorList>
    </citation>
    <scope>NUCLEOTIDE SEQUENCE [LARGE SCALE GENOMIC DNA]</scope>
</reference>
<dbReference type="GO" id="GO:0015031">
    <property type="term" value="P:protein transport"/>
    <property type="evidence" value="ECO:0007669"/>
    <property type="project" value="UniProtKB-KW"/>
</dbReference>
<evidence type="ECO:0000256" key="4">
    <source>
        <dbReference type="ARBA" id="ARBA00022490"/>
    </source>
</evidence>
<dbReference type="Gene3D" id="3.30.740.10">
    <property type="entry name" value="Protein Inhibitor Of Neuronal Nitric Oxide Synthase"/>
    <property type="match status" value="1"/>
</dbReference>
<keyword evidence="9" id="KW-0539">Nucleus</keyword>
<keyword evidence="7" id="KW-0653">Protein transport</keyword>
<gene>
    <name evidence="11" type="ORF">D915_005913</name>
</gene>
<keyword evidence="5 10" id="KW-0493">Microtubule</keyword>
<dbReference type="InterPro" id="IPR001372">
    <property type="entry name" value="Dynein_light_chain_typ-1/2"/>
</dbReference>
<dbReference type="FunFam" id="3.30.740.10:FF:000005">
    <property type="entry name" value="Dynein light chain"/>
    <property type="match status" value="1"/>
</dbReference>
<dbReference type="Proteomes" id="UP000230066">
    <property type="component" value="Unassembled WGS sequence"/>
</dbReference>
<dbReference type="PANTHER" id="PTHR11886:SF35">
    <property type="entry name" value="DYNEIN LIGHT CHAIN"/>
    <property type="match status" value="1"/>
</dbReference>
<dbReference type="InterPro" id="IPR037177">
    <property type="entry name" value="DLC_sf"/>
</dbReference>
<sequence length="87" mass="10468">MSTNLAEIRKVEMPREMQDKAIHVASMALDQFQLDWQIAAYIREEFEKLYNESWHCIVGKSFGGSIRHESEHFIYFYLRSKAFMLYR</sequence>
<evidence type="ECO:0000313" key="11">
    <source>
        <dbReference type="EMBL" id="THD23473.1"/>
    </source>
</evidence>
<dbReference type="SUPFAM" id="SSF54648">
    <property type="entry name" value="DLC"/>
    <property type="match status" value="1"/>
</dbReference>
<evidence type="ECO:0000256" key="5">
    <source>
        <dbReference type="ARBA" id="ARBA00022701"/>
    </source>
</evidence>
<keyword evidence="10" id="KW-0243">Dynein</keyword>
<evidence type="ECO:0000256" key="6">
    <source>
        <dbReference type="ARBA" id="ARBA00022816"/>
    </source>
</evidence>
<evidence type="ECO:0000256" key="8">
    <source>
        <dbReference type="ARBA" id="ARBA00023212"/>
    </source>
</evidence>
<dbReference type="SMART" id="SM01375">
    <property type="entry name" value="Dynein_light"/>
    <property type="match status" value="1"/>
</dbReference>
<evidence type="ECO:0000256" key="3">
    <source>
        <dbReference type="ARBA" id="ARBA00022448"/>
    </source>
</evidence>
<dbReference type="EMBL" id="JXXN02002127">
    <property type="protein sequence ID" value="THD23473.1"/>
    <property type="molecule type" value="Genomic_DNA"/>
</dbReference>
<keyword evidence="8 10" id="KW-0206">Cytoskeleton</keyword>
<keyword evidence="12" id="KW-1185">Reference proteome</keyword>
<evidence type="ECO:0000313" key="12">
    <source>
        <dbReference type="Proteomes" id="UP000230066"/>
    </source>
</evidence>
<dbReference type="Pfam" id="PF01221">
    <property type="entry name" value="Dynein_light"/>
    <property type="match status" value="1"/>
</dbReference>
<dbReference type="AlphaFoldDB" id="A0A4E0R6Q2"/>
<protein>
    <recommendedName>
        <fullName evidence="10">Dynein light chain</fullName>
    </recommendedName>
</protein>
<name>A0A4E0R6Q2_FASHE</name>
<dbReference type="PANTHER" id="PTHR11886">
    <property type="entry name" value="DYNEIN LIGHT CHAIN"/>
    <property type="match status" value="1"/>
</dbReference>
<keyword evidence="10" id="KW-0505">Motor protein</keyword>
<evidence type="ECO:0000256" key="1">
    <source>
        <dbReference type="ARBA" id="ARBA00004123"/>
    </source>
</evidence>